<name>A0A5Q0LME6_9ACTN</name>
<accession>A0A5Q0LME6</accession>
<protein>
    <recommendedName>
        <fullName evidence="1">Coenzyme Q-binding protein COQ10 START domain-containing protein</fullName>
    </recommendedName>
</protein>
<evidence type="ECO:0000259" key="1">
    <source>
        <dbReference type="Pfam" id="PF03364"/>
    </source>
</evidence>
<feature type="domain" description="Coenzyme Q-binding protein COQ10 START" evidence="1">
    <location>
        <begin position="172"/>
        <end position="267"/>
    </location>
</feature>
<gene>
    <name evidence="2" type="ORF">GFH48_38960</name>
</gene>
<dbReference type="AlphaFoldDB" id="A0A5Q0LME6"/>
<evidence type="ECO:0000313" key="2">
    <source>
        <dbReference type="EMBL" id="QFZ78452.1"/>
    </source>
</evidence>
<dbReference type="CDD" id="cd08861">
    <property type="entry name" value="OtcD1_ARO-CYC_like"/>
    <property type="match status" value="1"/>
</dbReference>
<dbReference type="SUPFAM" id="SSF55961">
    <property type="entry name" value="Bet v1-like"/>
    <property type="match status" value="2"/>
</dbReference>
<proteinExistence type="predicted"/>
<feature type="domain" description="Coenzyme Q-binding protein COQ10 START" evidence="1">
    <location>
        <begin position="14"/>
        <end position="118"/>
    </location>
</feature>
<reference evidence="2 3" key="1">
    <citation type="submission" date="2019-10" db="EMBL/GenBank/DDBJ databases">
        <title>A novel species.</title>
        <authorList>
            <person name="Gao J."/>
        </authorList>
    </citation>
    <scope>NUCLEOTIDE SEQUENCE [LARGE SCALE GENOMIC DNA]</scope>
    <source>
        <strain evidence="2 3">QMT-28</strain>
    </source>
</reference>
<dbReference type="Proteomes" id="UP000326179">
    <property type="component" value="Chromosome"/>
</dbReference>
<dbReference type="InterPro" id="IPR023393">
    <property type="entry name" value="START-like_dom_sf"/>
</dbReference>
<organism evidence="2 3">
    <name type="scientific">Streptomyces fagopyri</name>
    <dbReference type="NCBI Taxonomy" id="2662397"/>
    <lineage>
        <taxon>Bacteria</taxon>
        <taxon>Bacillati</taxon>
        <taxon>Actinomycetota</taxon>
        <taxon>Actinomycetes</taxon>
        <taxon>Kitasatosporales</taxon>
        <taxon>Streptomycetaceae</taxon>
        <taxon>Streptomyces</taxon>
    </lineage>
</organism>
<keyword evidence="3" id="KW-1185">Reference proteome</keyword>
<dbReference type="Pfam" id="PF03364">
    <property type="entry name" value="Polyketide_cyc"/>
    <property type="match status" value="2"/>
</dbReference>
<dbReference type="RefSeq" id="WP_153292626.1">
    <property type="nucleotide sequence ID" value="NZ_CP045643.1"/>
</dbReference>
<dbReference type="InterPro" id="IPR005031">
    <property type="entry name" value="COQ10_START"/>
</dbReference>
<dbReference type="Gene3D" id="3.30.530.20">
    <property type="match status" value="2"/>
</dbReference>
<dbReference type="KEGG" id="sfy:GFH48_38960"/>
<evidence type="ECO:0000313" key="3">
    <source>
        <dbReference type="Proteomes" id="UP000326179"/>
    </source>
</evidence>
<sequence length="324" mass="36150">MSSRVHAGEDAVEVAAPAGVVYGLLADAVRWPVFLPSYVHVERLDFDGTQERLLVWEVADEAGAPGGHVRSWHTRRVLRPQDRTVVFEQEDQARPGLVTSGVWTVRPAGETRCVLALRQERVLPVLLAADDSRLRADADADVRSRLGLLRGAAEQWEELDELLLSFEDRIRVEGPAELVYDFLYRIEGWEERLPHVEGTRVREDAPGVQVVLADTCGAQGGTVTTRAVRLCFPHAGRIVYKETLTPRLLAAHSGEWSLLPDASGVTVVSAHRVMLRQDAVARELGENTSLLEARRHVHGWLSRADRQALDLAKWHAESTVRRLR</sequence>
<dbReference type="EMBL" id="CP045643">
    <property type="protein sequence ID" value="QFZ78452.1"/>
    <property type="molecule type" value="Genomic_DNA"/>
</dbReference>